<name>A0ABQ4YQT9_9ASTR</name>
<accession>A0ABQ4YQT9</accession>
<reference evidence="2" key="2">
    <citation type="submission" date="2022-01" db="EMBL/GenBank/DDBJ databases">
        <authorList>
            <person name="Yamashiro T."/>
            <person name="Shiraishi A."/>
            <person name="Satake H."/>
            <person name="Nakayama K."/>
        </authorList>
    </citation>
    <scope>NUCLEOTIDE SEQUENCE</scope>
</reference>
<keyword evidence="1" id="KW-0175">Coiled coil</keyword>
<dbReference type="Proteomes" id="UP001151760">
    <property type="component" value="Unassembled WGS sequence"/>
</dbReference>
<organism evidence="2 3">
    <name type="scientific">Tanacetum coccineum</name>
    <dbReference type="NCBI Taxonomy" id="301880"/>
    <lineage>
        <taxon>Eukaryota</taxon>
        <taxon>Viridiplantae</taxon>
        <taxon>Streptophyta</taxon>
        <taxon>Embryophyta</taxon>
        <taxon>Tracheophyta</taxon>
        <taxon>Spermatophyta</taxon>
        <taxon>Magnoliopsida</taxon>
        <taxon>eudicotyledons</taxon>
        <taxon>Gunneridae</taxon>
        <taxon>Pentapetalae</taxon>
        <taxon>asterids</taxon>
        <taxon>campanulids</taxon>
        <taxon>Asterales</taxon>
        <taxon>Asteraceae</taxon>
        <taxon>Asteroideae</taxon>
        <taxon>Anthemideae</taxon>
        <taxon>Anthemidinae</taxon>
        <taxon>Tanacetum</taxon>
    </lineage>
</organism>
<evidence type="ECO:0008006" key="4">
    <source>
        <dbReference type="Google" id="ProtNLM"/>
    </source>
</evidence>
<proteinExistence type="predicted"/>
<keyword evidence="3" id="KW-1185">Reference proteome</keyword>
<comment type="caution">
    <text evidence="2">The sequence shown here is derived from an EMBL/GenBank/DDBJ whole genome shotgun (WGS) entry which is preliminary data.</text>
</comment>
<evidence type="ECO:0000256" key="1">
    <source>
        <dbReference type="SAM" id="Coils"/>
    </source>
</evidence>
<protein>
    <recommendedName>
        <fullName evidence="4">Transposase (Putative), gypsy type</fullName>
    </recommendedName>
</protein>
<dbReference type="EMBL" id="BQNB010010633">
    <property type="protein sequence ID" value="GJS79922.1"/>
    <property type="molecule type" value="Genomic_DNA"/>
</dbReference>
<feature type="coiled-coil region" evidence="1">
    <location>
        <begin position="360"/>
        <end position="387"/>
    </location>
</feature>
<gene>
    <name evidence="2" type="ORF">Tco_0729803</name>
</gene>
<sequence>MERGIYTLHWPVNIRMTYVDLVSLINFSQLFVLAAVKIDASVYPIFVPWYNDVSVKKDPLPSDHIVDLELLENLDNSRTLIRKYPDTFLCLVGLIRSFTDPTARPTLICCEKSDMKTADAVFNPSPQTICLVTHTIVDEINLHSGKNKRKVGASYVLPPMKKARMGGVSVVTTVGKSLLVIRKLIKQANVDSGTATSHVEEFMYSFVTPTTEHDCEDESVLNHGDNVRTCPPGRYVVLSSSSADTDNLNSPQVVQLVPSVQANTDVVATEPPGATHDSSVPMTEVGRSSTIDSATAQNIYVPNWNVTNSARMNDLVMCRNLWIMCLRQGIGLLFLRLRYEHEITVREKFEKKFIDSSEVIQQRDAEIVELRSKLRKAEDEAADVVDVRGKVYELETVAAGRVEELASLSVYNVELSGQVEGEAKLKEQFMAMQDDAVQCLIDRNSALDARLSELSCQVDSELYPHMLTAVAGRRWVIGHGLRLAFMKCCESVEYQTALGKVVSLAIDQGIQQGLEAGIDHSKAGRDLSMVEAYDLGVKTQYEEELKELENVSLLFLARLESYKDSPLELGGSHVPGMVCCEVPLEGALKASRAHAQKHKRVESSSLVTVLQDQGTSTSHAATVTPLNSVTVDDYTSSDVIILQTVAAFGPHNLSFIDNQQEYVHNDMFDTTLLDKPAEP</sequence>
<evidence type="ECO:0000313" key="3">
    <source>
        <dbReference type="Proteomes" id="UP001151760"/>
    </source>
</evidence>
<evidence type="ECO:0000313" key="2">
    <source>
        <dbReference type="EMBL" id="GJS79922.1"/>
    </source>
</evidence>
<reference evidence="2" key="1">
    <citation type="journal article" date="2022" name="Int. J. Mol. Sci.">
        <title>Draft Genome of Tanacetum Coccineum: Genomic Comparison of Closely Related Tanacetum-Family Plants.</title>
        <authorList>
            <person name="Yamashiro T."/>
            <person name="Shiraishi A."/>
            <person name="Nakayama K."/>
            <person name="Satake H."/>
        </authorList>
    </citation>
    <scope>NUCLEOTIDE SEQUENCE</scope>
</reference>